<name>A0A9W5YC80_9FIRM</name>
<protein>
    <submittedName>
        <fullName evidence="6">Daunorubicin resistance protein DrrA family ABC transporter ATP-binding protein</fullName>
    </submittedName>
</protein>
<dbReference type="SUPFAM" id="SSF52540">
    <property type="entry name" value="P-loop containing nucleoside triphosphate hydrolases"/>
    <property type="match status" value="1"/>
</dbReference>
<evidence type="ECO:0000313" key="7">
    <source>
        <dbReference type="Proteomes" id="UP001144256"/>
    </source>
</evidence>
<dbReference type="Pfam" id="PF00005">
    <property type="entry name" value="ABC_tran"/>
    <property type="match status" value="1"/>
</dbReference>
<feature type="domain" description="ABC transporter" evidence="5">
    <location>
        <begin position="23"/>
        <end position="251"/>
    </location>
</feature>
<dbReference type="PANTHER" id="PTHR42711:SF5">
    <property type="entry name" value="ABC TRANSPORTER ATP-BINDING PROTEIN NATA"/>
    <property type="match status" value="1"/>
</dbReference>
<keyword evidence="2" id="KW-0813">Transport</keyword>
<keyword evidence="3" id="KW-0547">Nucleotide-binding</keyword>
<dbReference type="GO" id="GO:0016887">
    <property type="term" value="F:ATP hydrolysis activity"/>
    <property type="evidence" value="ECO:0007669"/>
    <property type="project" value="InterPro"/>
</dbReference>
<dbReference type="InterPro" id="IPR027417">
    <property type="entry name" value="P-loop_NTPase"/>
</dbReference>
<organism evidence="6 7">
    <name type="scientific">Vallitalea longa</name>
    <dbReference type="NCBI Taxonomy" id="2936439"/>
    <lineage>
        <taxon>Bacteria</taxon>
        <taxon>Bacillati</taxon>
        <taxon>Bacillota</taxon>
        <taxon>Clostridia</taxon>
        <taxon>Lachnospirales</taxon>
        <taxon>Vallitaleaceae</taxon>
        <taxon>Vallitalea</taxon>
    </lineage>
</organism>
<dbReference type="CDD" id="cd03230">
    <property type="entry name" value="ABC_DR_subfamily_A"/>
    <property type="match status" value="1"/>
</dbReference>
<proteinExistence type="inferred from homology"/>
<dbReference type="Proteomes" id="UP001144256">
    <property type="component" value="Unassembled WGS sequence"/>
</dbReference>
<dbReference type="PROSITE" id="PS50893">
    <property type="entry name" value="ABC_TRANSPORTER_2"/>
    <property type="match status" value="1"/>
</dbReference>
<dbReference type="InterPro" id="IPR003593">
    <property type="entry name" value="AAA+_ATPase"/>
</dbReference>
<dbReference type="GO" id="GO:0005524">
    <property type="term" value="F:ATP binding"/>
    <property type="evidence" value="ECO:0007669"/>
    <property type="project" value="UniProtKB-KW"/>
</dbReference>
<dbReference type="PANTHER" id="PTHR42711">
    <property type="entry name" value="ABC TRANSPORTER ATP-BINDING PROTEIN"/>
    <property type="match status" value="1"/>
</dbReference>
<evidence type="ECO:0000313" key="6">
    <source>
        <dbReference type="EMBL" id="GKX29274.1"/>
    </source>
</evidence>
<sequence>MVVLEVIRAIHYSNFGGVAMKVIEVNNLVKKYGDLTAVDNISFAVDKGDICAILGPNGSGKTTTIKSICNLIIPDSGDIRLYGKRNVKSIDKVAALFEGTRNLYWRLTPRENLRYFAGIRGLGGKKVEDKIDSLLDDFDLSDKKDTVVNNLSRGMKQKVAIAMALICDTEIVILDEPTLGLDVKSFMEIKNILKYIANNMKKTVLLCTHDMNLVEEVCNDVVILNNGKIVVHDTMSNLLDMFKSMTYEINLQHTINEQEKICLSKLDYELYLVNEGNSLEIDILDIRDIYDIIDSLKQNKILIKEFKQKNVNFERVYLNLTSEVND</sequence>
<comment type="caution">
    <text evidence="6">The sequence shown here is derived from an EMBL/GenBank/DDBJ whole genome shotgun (WGS) entry which is preliminary data.</text>
</comment>
<dbReference type="EMBL" id="BRLB01000003">
    <property type="protein sequence ID" value="GKX29274.1"/>
    <property type="molecule type" value="Genomic_DNA"/>
</dbReference>
<evidence type="ECO:0000256" key="2">
    <source>
        <dbReference type="ARBA" id="ARBA00022448"/>
    </source>
</evidence>
<keyword evidence="7" id="KW-1185">Reference proteome</keyword>
<dbReference type="InterPro" id="IPR050763">
    <property type="entry name" value="ABC_transporter_ATP-binding"/>
</dbReference>
<dbReference type="Gene3D" id="3.40.50.300">
    <property type="entry name" value="P-loop containing nucleotide triphosphate hydrolases"/>
    <property type="match status" value="1"/>
</dbReference>
<accession>A0A9W5YC80</accession>
<dbReference type="AlphaFoldDB" id="A0A9W5YC80"/>
<comment type="similarity">
    <text evidence="1">Belongs to the ABC transporter superfamily.</text>
</comment>
<evidence type="ECO:0000256" key="1">
    <source>
        <dbReference type="ARBA" id="ARBA00005417"/>
    </source>
</evidence>
<evidence type="ECO:0000256" key="4">
    <source>
        <dbReference type="ARBA" id="ARBA00022840"/>
    </source>
</evidence>
<evidence type="ECO:0000256" key="3">
    <source>
        <dbReference type="ARBA" id="ARBA00022741"/>
    </source>
</evidence>
<evidence type="ECO:0000259" key="5">
    <source>
        <dbReference type="PROSITE" id="PS50893"/>
    </source>
</evidence>
<keyword evidence="4 6" id="KW-0067">ATP-binding</keyword>
<gene>
    <name evidence="6" type="ORF">SH1V18_17540</name>
</gene>
<dbReference type="InterPro" id="IPR003439">
    <property type="entry name" value="ABC_transporter-like_ATP-bd"/>
</dbReference>
<reference evidence="6" key="1">
    <citation type="submission" date="2022-06" db="EMBL/GenBank/DDBJ databases">
        <title>Vallitalea longa sp. nov., an anaerobic bacterium isolated from marine sediment.</title>
        <authorList>
            <person name="Hirano S."/>
            <person name="Terahara T."/>
            <person name="Mori K."/>
            <person name="Hamada M."/>
            <person name="Matsumoto R."/>
            <person name="Kobayashi T."/>
        </authorList>
    </citation>
    <scope>NUCLEOTIDE SEQUENCE</scope>
    <source>
        <strain evidence="6">SH18-1</strain>
    </source>
</reference>
<dbReference type="SMART" id="SM00382">
    <property type="entry name" value="AAA"/>
    <property type="match status" value="1"/>
</dbReference>